<dbReference type="GO" id="GO:0005975">
    <property type="term" value="P:carbohydrate metabolic process"/>
    <property type="evidence" value="ECO:0007669"/>
    <property type="project" value="InterPro"/>
</dbReference>
<evidence type="ECO:0000256" key="1">
    <source>
        <dbReference type="PIRSR" id="PIRSR001359-1"/>
    </source>
</evidence>
<dbReference type="SUPFAM" id="SSF51569">
    <property type="entry name" value="Aldolase"/>
    <property type="match status" value="1"/>
</dbReference>
<dbReference type="GeneID" id="93276220"/>
<dbReference type="PIRSF" id="PIRSF001359">
    <property type="entry name" value="F_bP_aldolase_II"/>
    <property type="match status" value="1"/>
</dbReference>
<dbReference type="InterPro" id="IPR013785">
    <property type="entry name" value="Aldolase_TIM"/>
</dbReference>
<feature type="binding site" evidence="2">
    <location>
        <position position="103"/>
    </location>
    <ligand>
        <name>Zn(2+)</name>
        <dbReference type="ChEBI" id="CHEBI:29105"/>
        <label>2</label>
    </ligand>
</feature>
<feature type="binding site" evidence="2">
    <location>
        <position position="133"/>
    </location>
    <ligand>
        <name>Zn(2+)</name>
        <dbReference type="ChEBI" id="CHEBI:29105"/>
        <label>2</label>
    </ligand>
</feature>
<dbReference type="Pfam" id="PF01116">
    <property type="entry name" value="F_bP_aldolase"/>
    <property type="match status" value="1"/>
</dbReference>
<dbReference type="AlphaFoldDB" id="A0A1I0DG28"/>
<dbReference type="GO" id="GO:0009025">
    <property type="term" value="F:tagatose-bisphosphate aldolase activity"/>
    <property type="evidence" value="ECO:0007669"/>
    <property type="project" value="TreeGrafter"/>
</dbReference>
<dbReference type="GO" id="GO:0005829">
    <property type="term" value="C:cytosol"/>
    <property type="evidence" value="ECO:0007669"/>
    <property type="project" value="TreeGrafter"/>
</dbReference>
<dbReference type="Proteomes" id="UP000198508">
    <property type="component" value="Unassembled WGS sequence"/>
</dbReference>
<feature type="binding site" evidence="2">
    <location>
        <position position="180"/>
    </location>
    <ligand>
        <name>Zn(2+)</name>
        <dbReference type="ChEBI" id="CHEBI:29105"/>
        <label>1</label>
        <note>catalytic</note>
    </ligand>
</feature>
<dbReference type="EMBL" id="FOIM01000004">
    <property type="protein sequence ID" value="SET31291.1"/>
    <property type="molecule type" value="Genomic_DNA"/>
</dbReference>
<sequence>MLVNMNEILRYAEEKGCCVGAFDTPNLEILMAVLRAAEKRNEPVIIQHAQLHEPEMPIRIIGPIMVHMAKESSVPVCAMLDHGEDMDYVRTALELGFSAVMIDGSSKPYDENVSLTREAVALAKEYGASVEAEIGIVTGHEGKEFYIEEPGAAYTDPELAARFVKDTGIDALAASVGTVHGFYATKPKLDFERIEKIKELTGLPLVMHGGSGISVEDTQRAIRCGIRKINYFSYMSNAGVRAVKELLAEKDVKYFHDLAGAAVDGMEKDVLSAMGMFALE</sequence>
<gene>
    <name evidence="3" type="ORF">SAMN05216313_104174</name>
</gene>
<dbReference type="PANTHER" id="PTHR30304">
    <property type="entry name" value="D-TAGATOSE-1,6-BISPHOSPHATE ALDOLASE"/>
    <property type="match status" value="1"/>
</dbReference>
<dbReference type="RefSeq" id="WP_092361443.1">
    <property type="nucleotide sequence ID" value="NZ_DAINWJ010000114.1"/>
</dbReference>
<accession>A0A1I0DG28</accession>
<name>A0A1I0DG28_9FIRM</name>
<evidence type="ECO:0000313" key="3">
    <source>
        <dbReference type="EMBL" id="SET31291.1"/>
    </source>
</evidence>
<dbReference type="CDD" id="cd00947">
    <property type="entry name" value="TBP_aldolase_IIB"/>
    <property type="match status" value="1"/>
</dbReference>
<reference evidence="4" key="1">
    <citation type="submission" date="2016-10" db="EMBL/GenBank/DDBJ databases">
        <authorList>
            <person name="Varghese N."/>
            <person name="Submissions S."/>
        </authorList>
    </citation>
    <scope>NUCLEOTIDE SEQUENCE [LARGE SCALE GENOMIC DNA]</scope>
    <source>
        <strain evidence="4">NLAE-zl-G277</strain>
    </source>
</reference>
<dbReference type="InterPro" id="IPR000771">
    <property type="entry name" value="FBA_II"/>
</dbReference>
<dbReference type="Gene3D" id="3.20.20.70">
    <property type="entry name" value="Aldolase class I"/>
    <property type="match status" value="1"/>
</dbReference>
<evidence type="ECO:0000256" key="2">
    <source>
        <dbReference type="PIRSR" id="PIRSR001359-3"/>
    </source>
</evidence>
<organism evidence="3 4">
    <name type="scientific">Enterocloster lavalensis</name>
    <dbReference type="NCBI Taxonomy" id="460384"/>
    <lineage>
        <taxon>Bacteria</taxon>
        <taxon>Bacillati</taxon>
        <taxon>Bacillota</taxon>
        <taxon>Clostridia</taxon>
        <taxon>Lachnospirales</taxon>
        <taxon>Lachnospiraceae</taxon>
        <taxon>Enterocloster</taxon>
    </lineage>
</organism>
<feature type="binding site" evidence="2">
    <location>
        <position position="82"/>
    </location>
    <ligand>
        <name>Zn(2+)</name>
        <dbReference type="ChEBI" id="CHEBI:29105"/>
        <label>1</label>
        <note>catalytic</note>
    </ligand>
</feature>
<dbReference type="STRING" id="460384.SAMN05216313_104174"/>
<dbReference type="PANTHER" id="PTHR30304:SF0">
    <property type="entry name" value="D-TAGATOSE-1,6-BISPHOSPHATE ALDOLASE SUBUNIT GATY-RELATED"/>
    <property type="match status" value="1"/>
</dbReference>
<dbReference type="NCBIfam" id="TIGR00167">
    <property type="entry name" value="cbbA"/>
    <property type="match status" value="1"/>
</dbReference>
<keyword evidence="2" id="KW-0479">Metal-binding</keyword>
<feature type="active site" description="Proton donor" evidence="1">
    <location>
        <position position="81"/>
    </location>
</feature>
<evidence type="ECO:0000313" key="4">
    <source>
        <dbReference type="Proteomes" id="UP000198508"/>
    </source>
</evidence>
<keyword evidence="4" id="KW-1185">Reference proteome</keyword>
<comment type="cofactor">
    <cofactor evidence="2">
        <name>Zn(2+)</name>
        <dbReference type="ChEBI" id="CHEBI:29105"/>
    </cofactor>
    <text evidence="2">Binds 2 Zn(2+) ions per subunit. One is catalytic and the other provides a structural contribution.</text>
</comment>
<dbReference type="InterPro" id="IPR050246">
    <property type="entry name" value="Class_II_FBP_aldolase"/>
</dbReference>
<dbReference type="GO" id="GO:0008270">
    <property type="term" value="F:zinc ion binding"/>
    <property type="evidence" value="ECO:0007669"/>
    <property type="project" value="InterPro"/>
</dbReference>
<keyword evidence="2" id="KW-0862">Zinc</keyword>
<proteinExistence type="predicted"/>
<protein>
    <submittedName>
        <fullName evidence="3">Fructose-bisphosphate aldolase, class II</fullName>
    </submittedName>
</protein>
<feature type="binding site" evidence="2">
    <location>
        <position position="208"/>
    </location>
    <ligand>
        <name>Zn(2+)</name>
        <dbReference type="ChEBI" id="CHEBI:29105"/>
        <label>1</label>
        <note>catalytic</note>
    </ligand>
</feature>